<dbReference type="Pfam" id="PF13664">
    <property type="entry name" value="DUF4149"/>
    <property type="match status" value="1"/>
</dbReference>
<keyword evidence="4 5" id="KW-0472">Membrane</keyword>
<organism evidence="7">
    <name type="scientific">Hirondellea gigas</name>
    <dbReference type="NCBI Taxonomy" id="1518452"/>
    <lineage>
        <taxon>Eukaryota</taxon>
        <taxon>Metazoa</taxon>
        <taxon>Ecdysozoa</taxon>
        <taxon>Arthropoda</taxon>
        <taxon>Crustacea</taxon>
        <taxon>Multicrustacea</taxon>
        <taxon>Malacostraca</taxon>
        <taxon>Eumalacostraca</taxon>
        <taxon>Peracarida</taxon>
        <taxon>Amphipoda</taxon>
        <taxon>Amphilochidea</taxon>
        <taxon>Lysianassida</taxon>
        <taxon>Lysianassidira</taxon>
        <taxon>Lysianassoidea</taxon>
        <taxon>Lysianassidae</taxon>
        <taxon>Hirondellea</taxon>
    </lineage>
</organism>
<feature type="transmembrane region" description="Helical" evidence="5">
    <location>
        <begin position="291"/>
        <end position="312"/>
    </location>
</feature>
<dbReference type="PANTHER" id="PTHR23241:SF102">
    <property type="entry name" value="LD23009P"/>
    <property type="match status" value="1"/>
</dbReference>
<evidence type="ECO:0000313" key="8">
    <source>
        <dbReference type="EMBL" id="LAC23363.1"/>
    </source>
</evidence>
<feature type="transmembrane region" description="Helical" evidence="5">
    <location>
        <begin position="360"/>
        <end position="380"/>
    </location>
</feature>
<comment type="subcellular location">
    <subcellularLocation>
        <location evidence="1">Membrane</location>
    </subcellularLocation>
</comment>
<dbReference type="AlphaFoldDB" id="A0A2P2I6B1"/>
<dbReference type="InterPro" id="IPR053009">
    <property type="entry name" value="Xanthocillin_Biosynth-Assoc"/>
</dbReference>
<dbReference type="InterPro" id="IPR025423">
    <property type="entry name" value="TMEM205-like"/>
</dbReference>
<name>A0A2P2I6B1_9CRUS</name>
<dbReference type="GO" id="GO:0016020">
    <property type="term" value="C:membrane"/>
    <property type="evidence" value="ECO:0007669"/>
    <property type="project" value="UniProtKB-SubCell"/>
</dbReference>
<accession>A0A2P2I6B1</accession>
<reference evidence="7" key="2">
    <citation type="journal article" date="2018" name="Biosci. Biotechnol. Biochem.">
        <title>Polysaccharide hydrolase of the hadal zone amphipods Hirondellea gigas.</title>
        <authorList>
            <person name="Kobayashi H."/>
            <person name="Nagahama T."/>
            <person name="Arai W."/>
            <person name="Sasagawa Y."/>
            <person name="Umeda M."/>
            <person name="Hayashi T."/>
            <person name="Nikaido I."/>
            <person name="Watanabe H."/>
            <person name="Oguri K."/>
            <person name="Kitazato H."/>
            <person name="Fujioka K."/>
            <person name="Kido Y."/>
            <person name="Takami H."/>
        </authorList>
    </citation>
    <scope>NUCLEOTIDE SEQUENCE</scope>
    <source>
        <tissue evidence="7">Whole body</tissue>
    </source>
</reference>
<dbReference type="EMBL" id="IACT01004160">
    <property type="protein sequence ID" value="LAC23363.1"/>
    <property type="molecule type" value="mRNA"/>
</dbReference>
<evidence type="ECO:0000256" key="4">
    <source>
        <dbReference type="ARBA" id="ARBA00023136"/>
    </source>
</evidence>
<feature type="domain" description="TMEM205-like" evidence="6">
    <location>
        <begin position="225"/>
        <end position="319"/>
    </location>
</feature>
<evidence type="ECO:0000256" key="1">
    <source>
        <dbReference type="ARBA" id="ARBA00004370"/>
    </source>
</evidence>
<feature type="transmembrane region" description="Helical" evidence="5">
    <location>
        <begin position="257"/>
        <end position="279"/>
    </location>
</feature>
<keyword evidence="2 5" id="KW-0812">Transmembrane</keyword>
<keyword evidence="3 5" id="KW-1133">Transmembrane helix</keyword>
<evidence type="ECO:0000256" key="3">
    <source>
        <dbReference type="ARBA" id="ARBA00022989"/>
    </source>
</evidence>
<evidence type="ECO:0000313" key="7">
    <source>
        <dbReference type="EMBL" id="LAB69554.1"/>
    </source>
</evidence>
<reference evidence="8" key="1">
    <citation type="submission" date="2017-11" db="EMBL/GenBank/DDBJ databases">
        <title>The sensing device of the deep-sea amphipod.</title>
        <authorList>
            <person name="Kobayashi H."/>
            <person name="Nagahama T."/>
            <person name="Arai W."/>
            <person name="Sasagawa Y."/>
            <person name="Umeda M."/>
            <person name="Hayashi T."/>
            <person name="Nikaido I."/>
            <person name="Watanabe H."/>
            <person name="Oguri K."/>
            <person name="Kitazato H."/>
            <person name="Fujioka K."/>
            <person name="Kido Y."/>
            <person name="Takami H."/>
        </authorList>
    </citation>
    <scope>NUCLEOTIDE SEQUENCE</scope>
    <source>
        <tissue evidence="8">Whole body</tissue>
    </source>
</reference>
<dbReference type="PANTHER" id="PTHR23241">
    <property type="entry name" value="LATE EMBRYOGENESIS ABUNDANT PLANTS LEA-RELATED"/>
    <property type="match status" value="1"/>
</dbReference>
<protein>
    <submittedName>
        <fullName evidence="7">Transmembrane protein 205-like</fullName>
    </submittedName>
</protein>
<evidence type="ECO:0000256" key="5">
    <source>
        <dbReference type="SAM" id="Phobius"/>
    </source>
</evidence>
<feature type="transmembrane region" description="Helical" evidence="5">
    <location>
        <begin position="220"/>
        <end position="245"/>
    </location>
</feature>
<sequence length="390" mass="44101">MCIMEGTKDSNQNWTLDPLVMNNEAMSVEPPNHATGNCIGNQCEAVSNAEQNDINIRKRNIGEFLHRNGSSDLRKFSISEDNETDEQLYTSNYKSAAMDKYPEDTLFVARDIKKSMSFGGYGLLPGQTEREVTFAELKLLVEEGKKEPTKTTKQKIKEFAARYKDFKYTEGRRMPWYKELVQQSQLAHLITIISVVSMAFRLCPDSRRSPAEASTLTRLIYIGTISIVFGSEFWMTFVSGLALFFSVPRHIFAQVQVVLFPLYFLLKSVLLLLALFAYTQHRPTHTWNTSQFIQGTLLAVGFIVNLAIRLYLSPPLISLITIKMAIEKEEGLGGEVGDSSPGRLLHCPHYMKLHRAFRRIHAMIAVGNVISMATTSLHLYNLAIELCAVR</sequence>
<evidence type="ECO:0000256" key="2">
    <source>
        <dbReference type="ARBA" id="ARBA00022692"/>
    </source>
</evidence>
<evidence type="ECO:0000259" key="6">
    <source>
        <dbReference type="Pfam" id="PF13664"/>
    </source>
</evidence>
<proteinExistence type="evidence at transcript level"/>
<dbReference type="EMBL" id="IACF01003951">
    <property type="protein sequence ID" value="LAB69554.1"/>
    <property type="molecule type" value="mRNA"/>
</dbReference>